<comment type="catalytic activity">
    <reaction evidence="4">
        <text>N-terminal L-lysyl-[protein] + L-leucyl-tRNA(Leu) = N-terminal L-leucyl-L-lysyl-[protein] + tRNA(Leu) + H(+)</text>
        <dbReference type="Rhea" id="RHEA:12340"/>
        <dbReference type="Rhea" id="RHEA-COMP:9613"/>
        <dbReference type="Rhea" id="RHEA-COMP:9622"/>
        <dbReference type="Rhea" id="RHEA-COMP:12670"/>
        <dbReference type="Rhea" id="RHEA-COMP:12671"/>
        <dbReference type="ChEBI" id="CHEBI:15378"/>
        <dbReference type="ChEBI" id="CHEBI:65249"/>
        <dbReference type="ChEBI" id="CHEBI:78442"/>
        <dbReference type="ChEBI" id="CHEBI:78494"/>
        <dbReference type="ChEBI" id="CHEBI:133043"/>
        <dbReference type="EC" id="2.3.2.6"/>
    </reaction>
</comment>
<dbReference type="GO" id="GO:0030163">
    <property type="term" value="P:protein catabolic process"/>
    <property type="evidence" value="ECO:0007669"/>
    <property type="project" value="UniProtKB-UniRule"/>
</dbReference>
<dbReference type="InterPro" id="IPR016181">
    <property type="entry name" value="Acyl_CoA_acyltransferase"/>
</dbReference>
<evidence type="ECO:0000256" key="2">
    <source>
        <dbReference type="ARBA" id="ARBA00022679"/>
    </source>
</evidence>
<proteinExistence type="inferred from homology"/>
<dbReference type="EMBL" id="CP158375">
    <property type="protein sequence ID" value="XDO98717.1"/>
    <property type="molecule type" value="Genomic_DNA"/>
</dbReference>
<comment type="catalytic activity">
    <reaction evidence="4">
        <text>N-terminal L-arginyl-[protein] + L-leucyl-tRNA(Leu) = N-terminal L-leucyl-L-arginyl-[protein] + tRNA(Leu) + H(+)</text>
        <dbReference type="Rhea" id="RHEA:50416"/>
        <dbReference type="Rhea" id="RHEA-COMP:9613"/>
        <dbReference type="Rhea" id="RHEA-COMP:9622"/>
        <dbReference type="Rhea" id="RHEA-COMP:12672"/>
        <dbReference type="Rhea" id="RHEA-COMP:12673"/>
        <dbReference type="ChEBI" id="CHEBI:15378"/>
        <dbReference type="ChEBI" id="CHEBI:64719"/>
        <dbReference type="ChEBI" id="CHEBI:78442"/>
        <dbReference type="ChEBI" id="CHEBI:78494"/>
        <dbReference type="ChEBI" id="CHEBI:133044"/>
        <dbReference type="EC" id="2.3.2.6"/>
    </reaction>
</comment>
<evidence type="ECO:0000256" key="4">
    <source>
        <dbReference type="HAMAP-Rule" id="MF_00688"/>
    </source>
</evidence>
<name>A0AB39KXI8_9CAUL</name>
<dbReference type="Pfam" id="PF03588">
    <property type="entry name" value="Leu_Phe_trans"/>
    <property type="match status" value="1"/>
</dbReference>
<organism evidence="5">
    <name type="scientific">Caulobacter sp. 73W</name>
    <dbReference type="NCBI Taxonomy" id="3161137"/>
    <lineage>
        <taxon>Bacteria</taxon>
        <taxon>Pseudomonadati</taxon>
        <taxon>Pseudomonadota</taxon>
        <taxon>Alphaproteobacteria</taxon>
        <taxon>Caulobacterales</taxon>
        <taxon>Caulobacteraceae</taxon>
        <taxon>Caulobacter</taxon>
    </lineage>
</organism>
<dbReference type="GO" id="GO:0008914">
    <property type="term" value="F:leucyl-tRNA--protein transferase activity"/>
    <property type="evidence" value="ECO:0007669"/>
    <property type="project" value="UniProtKB-UniRule"/>
</dbReference>
<dbReference type="InterPro" id="IPR004616">
    <property type="entry name" value="Leu/Phe-tRNA_Trfase"/>
</dbReference>
<keyword evidence="3 4" id="KW-0012">Acyltransferase</keyword>
<comment type="subcellular location">
    <subcellularLocation>
        <location evidence="4">Cytoplasm</location>
    </subcellularLocation>
</comment>
<dbReference type="PANTHER" id="PTHR30098:SF2">
    <property type="entry name" value="LEUCYL_PHENYLALANYL-TRNA--PROTEIN TRANSFERASE"/>
    <property type="match status" value="1"/>
</dbReference>
<keyword evidence="2 4" id="KW-0808">Transferase</keyword>
<gene>
    <name evidence="4 5" type="primary">aat</name>
    <name evidence="5" type="ORF">ABOZ73_01215</name>
</gene>
<accession>A0AB39KXI8</accession>
<dbReference type="NCBIfam" id="TIGR00667">
    <property type="entry name" value="aat"/>
    <property type="match status" value="1"/>
</dbReference>
<comment type="similarity">
    <text evidence="4">Belongs to the L/F-transferase family.</text>
</comment>
<reference evidence="5" key="1">
    <citation type="submission" date="2024-06" db="EMBL/GenBank/DDBJ databases">
        <title>Caulobacter inopinatus, sp. nov.</title>
        <authorList>
            <person name="Donachie S.P."/>
        </authorList>
    </citation>
    <scope>NUCLEOTIDE SEQUENCE</scope>
    <source>
        <strain evidence="5">73W</strain>
    </source>
</reference>
<dbReference type="FunFam" id="3.40.630.70:FF:000001">
    <property type="entry name" value="Leucyl/phenylalanyl-tRNA--protein transferase"/>
    <property type="match status" value="1"/>
</dbReference>
<dbReference type="RefSeq" id="WP_369062587.1">
    <property type="nucleotide sequence ID" value="NZ_CP158375.1"/>
</dbReference>
<dbReference type="SUPFAM" id="SSF55729">
    <property type="entry name" value="Acyl-CoA N-acyltransferases (Nat)"/>
    <property type="match status" value="1"/>
</dbReference>
<protein>
    <recommendedName>
        <fullName evidence="4">Leucyl/phenylalanyl-tRNA--protein transferase</fullName>
        <ecNumber evidence="4">2.3.2.6</ecNumber>
    </recommendedName>
    <alternativeName>
        <fullName evidence="4">L/F-transferase</fullName>
    </alternativeName>
    <alternativeName>
        <fullName evidence="4">Leucyltransferase</fullName>
    </alternativeName>
    <alternativeName>
        <fullName evidence="4">Phenyalanyltransferase</fullName>
    </alternativeName>
</protein>
<evidence type="ECO:0000256" key="1">
    <source>
        <dbReference type="ARBA" id="ARBA00022490"/>
    </source>
</evidence>
<dbReference type="InterPro" id="IPR042203">
    <property type="entry name" value="Leu/Phe-tRNA_Trfase_C"/>
</dbReference>
<comment type="function">
    <text evidence="4">Functions in the N-end rule pathway of protein degradation where it conjugates Leu, Phe and, less efficiently, Met from aminoacyl-tRNAs to the N-termini of proteins containing an N-terminal arginine or lysine.</text>
</comment>
<dbReference type="Gene3D" id="3.40.630.70">
    <property type="entry name" value="Leucyl/phenylalanyl-tRNA-protein transferase, C-terminal domain"/>
    <property type="match status" value="1"/>
</dbReference>
<dbReference type="HAMAP" id="MF_00688">
    <property type="entry name" value="Leu_Phe_trans"/>
    <property type="match status" value="1"/>
</dbReference>
<comment type="catalytic activity">
    <reaction evidence="4">
        <text>L-phenylalanyl-tRNA(Phe) + an N-terminal L-alpha-aminoacyl-[protein] = an N-terminal L-phenylalanyl-L-alpha-aminoacyl-[protein] + tRNA(Phe)</text>
        <dbReference type="Rhea" id="RHEA:43632"/>
        <dbReference type="Rhea" id="RHEA-COMP:9668"/>
        <dbReference type="Rhea" id="RHEA-COMP:9699"/>
        <dbReference type="Rhea" id="RHEA-COMP:10636"/>
        <dbReference type="Rhea" id="RHEA-COMP:10637"/>
        <dbReference type="ChEBI" id="CHEBI:78442"/>
        <dbReference type="ChEBI" id="CHEBI:78531"/>
        <dbReference type="ChEBI" id="CHEBI:78597"/>
        <dbReference type="ChEBI" id="CHEBI:83561"/>
        <dbReference type="EC" id="2.3.2.6"/>
    </reaction>
</comment>
<evidence type="ECO:0000256" key="3">
    <source>
        <dbReference type="ARBA" id="ARBA00023315"/>
    </source>
</evidence>
<dbReference type="EC" id="2.3.2.6" evidence="4"/>
<dbReference type="AlphaFoldDB" id="A0AB39KXI8"/>
<keyword evidence="1 4" id="KW-0963">Cytoplasm</keyword>
<dbReference type="PANTHER" id="PTHR30098">
    <property type="entry name" value="LEUCYL/PHENYLALANYL-TRNA--PROTEIN TRANSFERASE"/>
    <property type="match status" value="1"/>
</dbReference>
<sequence length="197" mass="22044">MADARDDDRVFLIDPERRGVLPFERFHVPRRLARTLRGEPFTIRIDTAFDAVVEACAEARPDRPETWINHPIQMMYRELYLQGLAHSVECWRDGELVGGLYGVSLGGAFFGESMFSRATDASKVALVHLVARLIAGGFVLLDTQFLTDHLARFGTMEVPRDKYRRRLEAALAVDADFYRFPAAAGAAEALQAISQAS</sequence>
<evidence type="ECO:0000313" key="5">
    <source>
        <dbReference type="EMBL" id="XDO98717.1"/>
    </source>
</evidence>
<dbReference type="GO" id="GO:0005737">
    <property type="term" value="C:cytoplasm"/>
    <property type="evidence" value="ECO:0007669"/>
    <property type="project" value="UniProtKB-SubCell"/>
</dbReference>